<dbReference type="AlphaFoldDB" id="A0A0B7HXG3"/>
<evidence type="ECO:0000259" key="8">
    <source>
        <dbReference type="Pfam" id="PF05140"/>
    </source>
</evidence>
<reference evidence="9 10" key="1">
    <citation type="submission" date="2015-01" db="EMBL/GenBank/DDBJ databases">
        <authorList>
            <person name="Xiang T."/>
            <person name="Song Y."/>
            <person name="Huang L."/>
            <person name="Wang B."/>
            <person name="Wu P."/>
        </authorList>
    </citation>
    <scope>NUCLEOTIDE SEQUENCE [LARGE SCALE GENOMIC DNA]</scope>
    <source>
        <strain evidence="9 10">CcD38</strain>
    </source>
</reference>
<dbReference type="Pfam" id="PF05140">
    <property type="entry name" value="ResB"/>
    <property type="match status" value="1"/>
</dbReference>
<feature type="transmembrane region" description="Helical" evidence="6">
    <location>
        <begin position="73"/>
        <end position="94"/>
    </location>
</feature>
<feature type="transmembrane region" description="Helical" evidence="6">
    <location>
        <begin position="727"/>
        <end position="749"/>
    </location>
</feature>
<feature type="transmembrane region" description="Helical" evidence="6">
    <location>
        <begin position="417"/>
        <end position="438"/>
    </location>
</feature>
<dbReference type="RefSeq" id="WP_042343464.1">
    <property type="nucleotide sequence ID" value="NZ_CDOI01000057.1"/>
</dbReference>
<feature type="transmembrane region" description="Helical" evidence="6">
    <location>
        <begin position="459"/>
        <end position="479"/>
    </location>
</feature>
<feature type="transmembrane region" description="Helical" evidence="6">
    <location>
        <begin position="43"/>
        <end position="61"/>
    </location>
</feature>
<accession>A0A0B7HXG3</accession>
<evidence type="ECO:0000256" key="5">
    <source>
        <dbReference type="ARBA" id="ARBA00023136"/>
    </source>
</evidence>
<keyword evidence="2 6" id="KW-0812">Transmembrane</keyword>
<keyword evidence="3" id="KW-0201">Cytochrome c-type biogenesis</keyword>
<evidence type="ECO:0000256" key="1">
    <source>
        <dbReference type="ARBA" id="ARBA00004141"/>
    </source>
</evidence>
<evidence type="ECO:0000256" key="2">
    <source>
        <dbReference type="ARBA" id="ARBA00022692"/>
    </source>
</evidence>
<name>A0A0B7HXG3_9FLAO</name>
<keyword evidence="10" id="KW-1185">Reference proteome</keyword>
<feature type="transmembrane region" description="Helical" evidence="6">
    <location>
        <begin position="817"/>
        <end position="836"/>
    </location>
</feature>
<feature type="transmembrane region" description="Helical" evidence="6">
    <location>
        <begin position="964"/>
        <end position="985"/>
    </location>
</feature>
<organism evidence="9 10">
    <name type="scientific">Capnocytophaga canis</name>
    <dbReference type="NCBI Taxonomy" id="1848903"/>
    <lineage>
        <taxon>Bacteria</taxon>
        <taxon>Pseudomonadati</taxon>
        <taxon>Bacteroidota</taxon>
        <taxon>Flavobacteriia</taxon>
        <taxon>Flavobacteriales</taxon>
        <taxon>Flavobacteriaceae</taxon>
        <taxon>Capnocytophaga</taxon>
    </lineage>
</organism>
<feature type="transmembrane region" description="Helical" evidence="6">
    <location>
        <begin position="856"/>
        <end position="882"/>
    </location>
</feature>
<dbReference type="GO" id="GO:0017004">
    <property type="term" value="P:cytochrome complex assembly"/>
    <property type="evidence" value="ECO:0007669"/>
    <property type="project" value="UniProtKB-KW"/>
</dbReference>
<feature type="transmembrane region" description="Helical" evidence="6">
    <location>
        <begin position="794"/>
        <end position="810"/>
    </location>
</feature>
<dbReference type="InterPro" id="IPR007816">
    <property type="entry name" value="ResB-like_domain"/>
</dbReference>
<keyword evidence="5 6" id="KW-0472">Membrane</keyword>
<feature type="domain" description="ResB-like" evidence="8">
    <location>
        <begin position="310"/>
        <end position="406"/>
    </location>
</feature>
<feature type="transmembrane region" description="Helical" evidence="6">
    <location>
        <begin position="939"/>
        <end position="957"/>
    </location>
</feature>
<evidence type="ECO:0000313" key="9">
    <source>
        <dbReference type="EMBL" id="CEN44085.1"/>
    </source>
</evidence>
<sequence length="1038" mass="120483">MKRLVSIKMSVILLLLLALSMAVATFVENDFGTLVARAFVYEAWWFELIMIWLSINFLFHIKRYRLFSKSKLPVGLLHLAFILIIIGAGVTRYFSKEGMVHIRENQTVTSYTTNEKYIQFQTENTYFYKKSQPIPYFFSEETMQIDDNDNHFECVLTEYLPKAVQKFVDGEESFLEIVMLETDEESSYHLMKSGQSQKVDNYSLAFQSDQEHVFKIQKNENNWQLWSAIPLHTIHLESQQMSSFSPQQWTNVMPHTVYRWSGGSFMIEAIHDNKKLVYEPLGKNDKAEKEVSVVKLEVRNEGKLITESYFSATKNIPEWQWFDYQGERYAYTYASKQIDLPFALKLNKFHLKRYPGSESAESYTSYVEVIDGDKSFSYNIFMNNVLDYQSYRFYQSSYDKDEKGTLLSLNKDREGTIITYLGYGVLFFAMFWLLFAYGSRFSFLNRKLKKIKAVDVGKLHSVLFMFFMLPSFAQSGGYLEEHIIPQEKAQEYGRLIVQDFDGRMKPLTTLAYEITRKLTGKTSVNLNTHEGKKIEISPEQFLIALQKSPETFAEKPLIKINTDKGAIVFNILNINQKRMLQFTDFLDASGAYLLKDVVEETNRLKPAQRSESQKELLKVDERFNILYNVFTGNFLRLYPNTKSQNNKWLTADQFSEFEEQDADFVKNIHNFYIAGLEKGMQTNDFSEADQALSYLATYQKEAGKNVYPTKNEVEAEIFYTRTRIGNYLFGICILLGGVLLIFNILSLFLSAKWLQKTLTVGSILACIIWVVFTFDLGLRWYIAKHPPWSDGFEMLLFVSWGILLFGLLFVRKSSFTLPLGLLFSGTLLLVSFLDWLNPEITTLKPVLYSYWLKIHVTVIVGSYAPLGLSFVIALLSMILLIFKPLQPKITWWRGMQEMIVVQEMAVTIGLFLLTAGTFLGGIWANESWGRYWAWDPKETWALISIIVYSVVVHLRLIPKFRNALVYYLVTMWAFSTIVMTSFGVNYYLVGLHSYATGDPIPIPKWVYFVVALLVVISVFAWYSYKKMPQEERNKLYSN</sequence>
<evidence type="ECO:0000256" key="4">
    <source>
        <dbReference type="ARBA" id="ARBA00022989"/>
    </source>
</evidence>
<dbReference type="PANTHER" id="PTHR30071">
    <property type="entry name" value="HEME EXPORTER PROTEIN C"/>
    <property type="match status" value="1"/>
</dbReference>
<dbReference type="GO" id="GO:0020037">
    <property type="term" value="F:heme binding"/>
    <property type="evidence" value="ECO:0007669"/>
    <property type="project" value="InterPro"/>
</dbReference>
<dbReference type="Pfam" id="PF01578">
    <property type="entry name" value="Cytochrom_C_asm"/>
    <property type="match status" value="1"/>
</dbReference>
<feature type="transmembrane region" description="Helical" evidence="6">
    <location>
        <begin position="1005"/>
        <end position="1024"/>
    </location>
</feature>
<protein>
    <submittedName>
        <fullName evidence="9">ABC-type transport system involved in cytochrome c biogenesis, permease component</fullName>
    </submittedName>
</protein>
<feature type="transmembrane region" description="Helical" evidence="6">
    <location>
        <begin position="761"/>
        <end position="782"/>
    </location>
</feature>
<feature type="transmembrane region" description="Helical" evidence="6">
    <location>
        <begin position="903"/>
        <end position="924"/>
    </location>
</feature>
<evidence type="ECO:0000259" key="7">
    <source>
        <dbReference type="Pfam" id="PF01578"/>
    </source>
</evidence>
<evidence type="ECO:0000256" key="3">
    <source>
        <dbReference type="ARBA" id="ARBA00022748"/>
    </source>
</evidence>
<dbReference type="InterPro" id="IPR045062">
    <property type="entry name" value="Cyt_c_biogenesis_CcsA/CcmC"/>
</dbReference>
<evidence type="ECO:0000313" key="10">
    <source>
        <dbReference type="Proteomes" id="UP000045051"/>
    </source>
</evidence>
<evidence type="ECO:0000256" key="6">
    <source>
        <dbReference type="SAM" id="Phobius"/>
    </source>
</evidence>
<dbReference type="InterPro" id="IPR002541">
    <property type="entry name" value="Cyt_c_assembly"/>
</dbReference>
<dbReference type="EMBL" id="CDOI01000057">
    <property type="protein sequence ID" value="CEN44085.1"/>
    <property type="molecule type" value="Genomic_DNA"/>
</dbReference>
<gene>
    <name evidence="9" type="ORF">CCAND38_150060</name>
</gene>
<feature type="domain" description="Cytochrome c assembly protein" evidence="7">
    <location>
        <begin position="788"/>
        <end position="992"/>
    </location>
</feature>
<dbReference type="GO" id="GO:0005886">
    <property type="term" value="C:plasma membrane"/>
    <property type="evidence" value="ECO:0007669"/>
    <property type="project" value="TreeGrafter"/>
</dbReference>
<proteinExistence type="predicted"/>
<dbReference type="Proteomes" id="UP000045051">
    <property type="component" value="Unassembled WGS sequence"/>
</dbReference>
<dbReference type="PANTHER" id="PTHR30071:SF1">
    <property type="entry name" value="CYTOCHROME B_B6 PROTEIN-RELATED"/>
    <property type="match status" value="1"/>
</dbReference>
<keyword evidence="4 6" id="KW-1133">Transmembrane helix</keyword>
<comment type="subcellular location">
    <subcellularLocation>
        <location evidence="1">Membrane</location>
        <topology evidence="1">Multi-pass membrane protein</topology>
    </subcellularLocation>
</comment>